<evidence type="ECO:0000313" key="1">
    <source>
        <dbReference type="EMBL" id="GFS16590.1"/>
    </source>
</evidence>
<dbReference type="EMBL" id="BMAT01013617">
    <property type="protein sequence ID" value="GFS16590.1"/>
    <property type="molecule type" value="Genomic_DNA"/>
</dbReference>
<organism evidence="1 2">
    <name type="scientific">Elysia marginata</name>
    <dbReference type="NCBI Taxonomy" id="1093978"/>
    <lineage>
        <taxon>Eukaryota</taxon>
        <taxon>Metazoa</taxon>
        <taxon>Spiralia</taxon>
        <taxon>Lophotrochozoa</taxon>
        <taxon>Mollusca</taxon>
        <taxon>Gastropoda</taxon>
        <taxon>Heterobranchia</taxon>
        <taxon>Euthyneura</taxon>
        <taxon>Panpulmonata</taxon>
        <taxon>Sacoglossa</taxon>
        <taxon>Placobranchoidea</taxon>
        <taxon>Plakobranchidae</taxon>
        <taxon>Elysia</taxon>
    </lineage>
</organism>
<reference evidence="1 2" key="1">
    <citation type="journal article" date="2021" name="Elife">
        <title>Chloroplast acquisition without the gene transfer in kleptoplastic sea slugs, Plakobranchus ocellatus.</title>
        <authorList>
            <person name="Maeda T."/>
            <person name="Takahashi S."/>
            <person name="Yoshida T."/>
            <person name="Shimamura S."/>
            <person name="Takaki Y."/>
            <person name="Nagai Y."/>
            <person name="Toyoda A."/>
            <person name="Suzuki Y."/>
            <person name="Arimoto A."/>
            <person name="Ishii H."/>
            <person name="Satoh N."/>
            <person name="Nishiyama T."/>
            <person name="Hasebe M."/>
            <person name="Maruyama T."/>
            <person name="Minagawa J."/>
            <person name="Obokata J."/>
            <person name="Shigenobu S."/>
        </authorList>
    </citation>
    <scope>NUCLEOTIDE SEQUENCE [LARGE SCALE GENOMIC DNA]</scope>
</reference>
<gene>
    <name evidence="1" type="ORF">ElyMa_006800800</name>
</gene>
<sequence length="104" mass="10986">MSCTMRKRRKDLIVKCFSLLGLALLCLYSAQAIRRNATARAQTSGQGLSSDTVEATNSTVAVKTVTSSSASPVAPLVSAVTCPGLTVPQPEETPRFQVTKSITL</sequence>
<keyword evidence="2" id="KW-1185">Reference proteome</keyword>
<accession>A0AAV4J2H9</accession>
<dbReference type="AlphaFoldDB" id="A0AAV4J2H9"/>
<name>A0AAV4J2H9_9GAST</name>
<comment type="caution">
    <text evidence="1">The sequence shown here is derived from an EMBL/GenBank/DDBJ whole genome shotgun (WGS) entry which is preliminary data.</text>
</comment>
<protein>
    <submittedName>
        <fullName evidence="1">Uncharacterized protein</fullName>
    </submittedName>
</protein>
<dbReference type="Proteomes" id="UP000762676">
    <property type="component" value="Unassembled WGS sequence"/>
</dbReference>
<proteinExistence type="predicted"/>
<evidence type="ECO:0000313" key="2">
    <source>
        <dbReference type="Proteomes" id="UP000762676"/>
    </source>
</evidence>